<feature type="compositionally biased region" description="Basic and acidic residues" evidence="1">
    <location>
        <begin position="11"/>
        <end position="50"/>
    </location>
</feature>
<gene>
    <name evidence="2" type="ORF">B5V51_11077</name>
</gene>
<dbReference type="AlphaFoldDB" id="A0A2A4IXH0"/>
<accession>A0A2A4IXH0</accession>
<feature type="compositionally biased region" description="Basic and acidic residues" evidence="1">
    <location>
        <begin position="93"/>
        <end position="108"/>
    </location>
</feature>
<proteinExistence type="predicted"/>
<evidence type="ECO:0000313" key="2">
    <source>
        <dbReference type="EMBL" id="PCG64186.1"/>
    </source>
</evidence>
<reference evidence="2" key="1">
    <citation type="submission" date="2017-09" db="EMBL/GenBank/DDBJ databases">
        <title>Contemporary evolution of a Lepidopteran species, Heliothis virescens, in response to modern agricultural practices.</title>
        <authorList>
            <person name="Fritz M.L."/>
            <person name="Deyonke A.M."/>
            <person name="Papanicolaou A."/>
            <person name="Micinski S."/>
            <person name="Westbrook J."/>
            <person name="Gould F."/>
        </authorList>
    </citation>
    <scope>NUCLEOTIDE SEQUENCE [LARGE SCALE GENOMIC DNA]</scope>
    <source>
        <strain evidence="2">HvINT-</strain>
        <tissue evidence="2">Whole body</tissue>
    </source>
</reference>
<evidence type="ECO:0000256" key="1">
    <source>
        <dbReference type="SAM" id="MobiDB-lite"/>
    </source>
</evidence>
<feature type="compositionally biased region" description="Basic and acidic residues" evidence="1">
    <location>
        <begin position="65"/>
        <end position="84"/>
    </location>
</feature>
<sequence length="124" mass="14252">MTPVCKIQCAMKKDLETEDGHKFADTKSECSRRSLSPRNREESNDKKKNSPDSGHLKPVHKAHSSKRDHDDAGKYGECSKRDNSPTKATSPTRSREPVSEKKERERPKVRYLKKVLKVHRPRVT</sequence>
<comment type="caution">
    <text evidence="2">The sequence shown here is derived from an EMBL/GenBank/DDBJ whole genome shotgun (WGS) entry which is preliminary data.</text>
</comment>
<organism evidence="2">
    <name type="scientific">Heliothis virescens</name>
    <name type="common">Tobacco budworm moth</name>
    <dbReference type="NCBI Taxonomy" id="7102"/>
    <lineage>
        <taxon>Eukaryota</taxon>
        <taxon>Metazoa</taxon>
        <taxon>Ecdysozoa</taxon>
        <taxon>Arthropoda</taxon>
        <taxon>Hexapoda</taxon>
        <taxon>Insecta</taxon>
        <taxon>Pterygota</taxon>
        <taxon>Neoptera</taxon>
        <taxon>Endopterygota</taxon>
        <taxon>Lepidoptera</taxon>
        <taxon>Glossata</taxon>
        <taxon>Ditrysia</taxon>
        <taxon>Noctuoidea</taxon>
        <taxon>Noctuidae</taxon>
        <taxon>Heliothinae</taxon>
        <taxon>Heliothis</taxon>
    </lineage>
</organism>
<protein>
    <submittedName>
        <fullName evidence="2">Uncharacterized protein</fullName>
    </submittedName>
</protein>
<feature type="region of interest" description="Disordered" evidence="1">
    <location>
        <begin position="1"/>
        <end position="111"/>
    </location>
</feature>
<name>A0A2A4IXH0_HELVI</name>
<dbReference type="EMBL" id="NWSH01005467">
    <property type="protein sequence ID" value="PCG64186.1"/>
    <property type="molecule type" value="Genomic_DNA"/>
</dbReference>